<reference evidence="2" key="1">
    <citation type="submission" date="2020-10" db="EMBL/GenBank/DDBJ databases">
        <authorList>
            <person name="Gilroy R."/>
        </authorList>
    </citation>
    <scope>NUCLEOTIDE SEQUENCE</scope>
    <source>
        <strain evidence="2">D5-748</strain>
    </source>
</reference>
<proteinExistence type="predicted"/>
<gene>
    <name evidence="2" type="ORF">IAC23_07930</name>
</gene>
<organism evidence="2 3">
    <name type="scientific">Candidatus Cryptobacteroides merdavium</name>
    <dbReference type="NCBI Taxonomy" id="2840769"/>
    <lineage>
        <taxon>Bacteria</taxon>
        <taxon>Pseudomonadati</taxon>
        <taxon>Bacteroidota</taxon>
        <taxon>Bacteroidia</taxon>
        <taxon>Bacteroidales</taxon>
        <taxon>Candidatus Cryptobacteroides</taxon>
    </lineage>
</organism>
<evidence type="ECO:0000256" key="1">
    <source>
        <dbReference type="SAM" id="SignalP"/>
    </source>
</evidence>
<dbReference type="PROSITE" id="PS51257">
    <property type="entry name" value="PROKAR_LIPOPROTEIN"/>
    <property type="match status" value="1"/>
</dbReference>
<dbReference type="InterPro" id="IPR024452">
    <property type="entry name" value="DUF3876"/>
</dbReference>
<comment type="caution">
    <text evidence="2">The sequence shown here is derived from an EMBL/GenBank/DDBJ whole genome shotgun (WGS) entry which is preliminary data.</text>
</comment>
<dbReference type="AlphaFoldDB" id="A0A9D9EFJ2"/>
<protein>
    <submittedName>
        <fullName evidence="2">DUF3876 domain-containing protein</fullName>
    </submittedName>
</protein>
<keyword evidence="1" id="KW-0732">Signal</keyword>
<feature type="signal peptide" evidence="1">
    <location>
        <begin position="1"/>
        <end position="19"/>
    </location>
</feature>
<dbReference type="Pfam" id="PF12992">
    <property type="entry name" value="DUF3876"/>
    <property type="match status" value="1"/>
</dbReference>
<feature type="chain" id="PRO_5039031049" evidence="1">
    <location>
        <begin position="20"/>
        <end position="130"/>
    </location>
</feature>
<dbReference type="EMBL" id="JADIMO010000099">
    <property type="protein sequence ID" value="MBO8445601.1"/>
    <property type="molecule type" value="Genomic_DNA"/>
</dbReference>
<sequence length="130" mass="14441">MKMTRKQVLLMGSYLIGMAGLLLQGCAGTEGSIRDRICGNWESVDGKPDILIYREGEAYKVTVFKRSGLSRRMKPETYLLQEEENGNMFMNTGFRIDVAYNEAADVLTFSPNGDYVRKNGGNTENGEAGL</sequence>
<name>A0A9D9EFJ2_9BACT</name>
<dbReference type="Proteomes" id="UP000823619">
    <property type="component" value="Unassembled WGS sequence"/>
</dbReference>
<evidence type="ECO:0000313" key="2">
    <source>
        <dbReference type="EMBL" id="MBO8445601.1"/>
    </source>
</evidence>
<evidence type="ECO:0000313" key="3">
    <source>
        <dbReference type="Proteomes" id="UP000823619"/>
    </source>
</evidence>
<accession>A0A9D9EFJ2</accession>
<reference evidence="2" key="2">
    <citation type="journal article" date="2021" name="PeerJ">
        <title>Extensive microbial diversity within the chicken gut microbiome revealed by metagenomics and culture.</title>
        <authorList>
            <person name="Gilroy R."/>
            <person name="Ravi A."/>
            <person name="Getino M."/>
            <person name="Pursley I."/>
            <person name="Horton D.L."/>
            <person name="Alikhan N.F."/>
            <person name="Baker D."/>
            <person name="Gharbi K."/>
            <person name="Hall N."/>
            <person name="Watson M."/>
            <person name="Adriaenssens E.M."/>
            <person name="Foster-Nyarko E."/>
            <person name="Jarju S."/>
            <person name="Secka A."/>
            <person name="Antonio M."/>
            <person name="Oren A."/>
            <person name="Chaudhuri R.R."/>
            <person name="La Ragione R."/>
            <person name="Hildebrand F."/>
            <person name="Pallen M.J."/>
        </authorList>
    </citation>
    <scope>NUCLEOTIDE SEQUENCE</scope>
    <source>
        <strain evidence="2">D5-748</strain>
    </source>
</reference>